<protein>
    <submittedName>
        <fullName evidence="3">DUF4142 domain-containing protein</fullName>
    </submittedName>
</protein>
<reference evidence="3" key="1">
    <citation type="submission" date="2024-08" db="EMBL/GenBank/DDBJ databases">
        <authorList>
            <person name="Chaddad Z."/>
            <person name="Lamrabet M."/>
            <person name="Bouhnik O."/>
            <person name="Alami S."/>
            <person name="Wipf D."/>
            <person name="Courty P.E."/>
            <person name="Missbah El Idrissi M."/>
        </authorList>
    </citation>
    <scope>NUCLEOTIDE SEQUENCE</scope>
    <source>
        <strain evidence="3">LLZ17</strain>
    </source>
</reference>
<proteinExistence type="predicted"/>
<evidence type="ECO:0000256" key="1">
    <source>
        <dbReference type="SAM" id="SignalP"/>
    </source>
</evidence>
<name>A0AB39XUP1_9BRAD</name>
<dbReference type="InterPro" id="IPR012347">
    <property type="entry name" value="Ferritin-like"/>
</dbReference>
<organism evidence="3">
    <name type="scientific">Bradyrhizobium sp. LLZ17</name>
    <dbReference type="NCBI Taxonomy" id="3239388"/>
    <lineage>
        <taxon>Bacteria</taxon>
        <taxon>Pseudomonadati</taxon>
        <taxon>Pseudomonadota</taxon>
        <taxon>Alphaproteobacteria</taxon>
        <taxon>Hyphomicrobiales</taxon>
        <taxon>Nitrobacteraceae</taxon>
        <taxon>Bradyrhizobium</taxon>
    </lineage>
</organism>
<dbReference type="PANTHER" id="PTHR38593:SF1">
    <property type="entry name" value="BLR2558 PROTEIN"/>
    <property type="match status" value="1"/>
</dbReference>
<evidence type="ECO:0000259" key="2">
    <source>
        <dbReference type="Pfam" id="PF13628"/>
    </source>
</evidence>
<dbReference type="EMBL" id="CP165734">
    <property type="protein sequence ID" value="XDV60462.1"/>
    <property type="molecule type" value="Genomic_DNA"/>
</dbReference>
<feature type="signal peptide" evidence="1">
    <location>
        <begin position="1"/>
        <end position="21"/>
    </location>
</feature>
<accession>A0AB39XUP1</accession>
<dbReference type="InterPro" id="IPR025419">
    <property type="entry name" value="DUF4142"/>
</dbReference>
<dbReference type="Pfam" id="PF13628">
    <property type="entry name" value="DUF4142"/>
    <property type="match status" value="1"/>
</dbReference>
<evidence type="ECO:0000313" key="3">
    <source>
        <dbReference type="EMBL" id="XDV60462.1"/>
    </source>
</evidence>
<dbReference type="AlphaFoldDB" id="A0AB39XUP1"/>
<dbReference type="PANTHER" id="PTHR38593">
    <property type="entry name" value="BLR2558 PROTEIN"/>
    <property type="match status" value="1"/>
</dbReference>
<gene>
    <name evidence="3" type="ORF">AB8Z38_14655</name>
</gene>
<feature type="domain" description="DUF4142" evidence="2">
    <location>
        <begin position="27"/>
        <end position="167"/>
    </location>
</feature>
<dbReference type="Gene3D" id="1.20.1260.10">
    <property type="match status" value="1"/>
</dbReference>
<keyword evidence="1" id="KW-0732">Signal</keyword>
<dbReference type="RefSeq" id="WP_369725812.1">
    <property type="nucleotide sequence ID" value="NZ_CP165734.1"/>
</dbReference>
<sequence length="173" mass="18561">MFVRWSAAIAAVALLSSPALAQGAKPSDPQIAHIAYTAGVIDINAAKQAVKKAKNKDVKAFAEDMLRDHEAVNKQALALVKRLNVTPEDNDTSRALSKQASDKLAELDKLDGAAFDKAYVANEVAYHKTVNGALETQLIPSASNPELKSLLQTGLKIFQGHEQHAEHVAAELK</sequence>
<feature type="chain" id="PRO_5044340243" evidence="1">
    <location>
        <begin position="22"/>
        <end position="173"/>
    </location>
</feature>